<protein>
    <submittedName>
        <fullName evidence="2">Uncharacterized protein</fullName>
    </submittedName>
</protein>
<name>A0A2K3L915_TRIPR</name>
<comment type="caution">
    <text evidence="2">The sequence shown here is derived from an EMBL/GenBank/DDBJ whole genome shotgun (WGS) entry which is preliminary data.</text>
</comment>
<evidence type="ECO:0000313" key="3">
    <source>
        <dbReference type="Proteomes" id="UP000236291"/>
    </source>
</evidence>
<sequence length="439" mass="47172">MAPISWKDDIIAAIDLDILSQVLKSGKLDVNYLGKILEFSLVSLQKLSAPANEEIIKAKHKALLSELGEMCHSRDESNNACVVALVKGAALMIICTGFTFEYTIARCVLKKEISKARIRLMEPLLKGPAGVDYLRNAFANKYGSPSDASASLPSTLRWLSSTWNFKDQEWVDHVNSSSALADNSSQAWLPSTALRTGGNVMLKSTGSPMFFSPDVSNTQGDQQPECKGEPVDLAVRLGLLKLVSGISGLTQDDLPETLSLNFSRLRSVQAQIQKIVVISTSVLICRQIILSEKAVASSVNMENAVSTCAEQLLELLDRVEDADIDDIVGVICNLPSVDGEDVGKVQSRKAVAGRMLGKSLQAGDAVFERVFNAVYSALRGVVLGGTGAHGRKLAEMALLKVGAGALTERVVEAARVLIVAATISVGVHGPWYKYLTDNI</sequence>
<dbReference type="InterPro" id="IPR008862">
    <property type="entry name" value="Tcp11"/>
</dbReference>
<dbReference type="PANTHER" id="PTHR12832:SF34">
    <property type="entry name" value="T-COMPLEX PROTEIN 11"/>
    <property type="match status" value="1"/>
</dbReference>
<reference evidence="2 3" key="1">
    <citation type="journal article" date="2014" name="Am. J. Bot.">
        <title>Genome assembly and annotation for red clover (Trifolium pratense; Fabaceae).</title>
        <authorList>
            <person name="Istvanek J."/>
            <person name="Jaros M."/>
            <person name="Krenek A."/>
            <person name="Repkova J."/>
        </authorList>
    </citation>
    <scope>NUCLEOTIDE SEQUENCE [LARGE SCALE GENOMIC DNA]</scope>
    <source>
        <strain evidence="3">cv. Tatra</strain>
        <tissue evidence="2">Young leaves</tissue>
    </source>
</reference>
<gene>
    <name evidence="2" type="ORF">L195_g030945</name>
</gene>
<dbReference type="PANTHER" id="PTHR12832">
    <property type="entry name" value="TESTIS-SPECIFIC PROTEIN PBS13 T-COMPLEX 11"/>
    <property type="match status" value="1"/>
</dbReference>
<dbReference type="Proteomes" id="UP000236291">
    <property type="component" value="Unassembled WGS sequence"/>
</dbReference>
<dbReference type="EMBL" id="ASHM01028403">
    <property type="protein sequence ID" value="PNX75014.1"/>
    <property type="molecule type" value="Genomic_DNA"/>
</dbReference>
<accession>A0A2K3L915</accession>
<dbReference type="STRING" id="57577.A0A2K3L915"/>
<dbReference type="AlphaFoldDB" id="A0A2K3L915"/>
<evidence type="ECO:0000256" key="1">
    <source>
        <dbReference type="ARBA" id="ARBA00010954"/>
    </source>
</evidence>
<comment type="similarity">
    <text evidence="1">Belongs to the TCP11 family.</text>
</comment>
<organism evidence="2 3">
    <name type="scientific">Trifolium pratense</name>
    <name type="common">Red clover</name>
    <dbReference type="NCBI Taxonomy" id="57577"/>
    <lineage>
        <taxon>Eukaryota</taxon>
        <taxon>Viridiplantae</taxon>
        <taxon>Streptophyta</taxon>
        <taxon>Embryophyta</taxon>
        <taxon>Tracheophyta</taxon>
        <taxon>Spermatophyta</taxon>
        <taxon>Magnoliopsida</taxon>
        <taxon>eudicotyledons</taxon>
        <taxon>Gunneridae</taxon>
        <taxon>Pentapetalae</taxon>
        <taxon>rosids</taxon>
        <taxon>fabids</taxon>
        <taxon>Fabales</taxon>
        <taxon>Fabaceae</taxon>
        <taxon>Papilionoideae</taxon>
        <taxon>50 kb inversion clade</taxon>
        <taxon>NPAAA clade</taxon>
        <taxon>Hologalegina</taxon>
        <taxon>IRL clade</taxon>
        <taxon>Trifolieae</taxon>
        <taxon>Trifolium</taxon>
    </lineage>
</organism>
<dbReference type="GO" id="GO:0007165">
    <property type="term" value="P:signal transduction"/>
    <property type="evidence" value="ECO:0007669"/>
    <property type="project" value="TreeGrafter"/>
</dbReference>
<reference evidence="2 3" key="2">
    <citation type="journal article" date="2017" name="Front. Plant Sci.">
        <title>Gene Classification and Mining of Molecular Markers Useful in Red Clover (Trifolium pratense) Breeding.</title>
        <authorList>
            <person name="Istvanek J."/>
            <person name="Dluhosova J."/>
            <person name="Dluhos P."/>
            <person name="Patkova L."/>
            <person name="Nedelnik J."/>
            <person name="Repkova J."/>
        </authorList>
    </citation>
    <scope>NUCLEOTIDE SEQUENCE [LARGE SCALE GENOMIC DNA]</scope>
    <source>
        <strain evidence="3">cv. Tatra</strain>
        <tissue evidence="2">Young leaves</tissue>
    </source>
</reference>
<dbReference type="Pfam" id="PF05794">
    <property type="entry name" value="Tcp11"/>
    <property type="match status" value="1"/>
</dbReference>
<proteinExistence type="inferred from homology"/>
<evidence type="ECO:0000313" key="2">
    <source>
        <dbReference type="EMBL" id="PNX75014.1"/>
    </source>
</evidence>